<dbReference type="PANTHER" id="PTHR33540">
    <property type="entry name" value="TRNA THREONYLCARBAMOYLADENOSINE BIOSYNTHESIS PROTEIN TSAE"/>
    <property type="match status" value="1"/>
</dbReference>
<comment type="similarity">
    <text evidence="2">Belongs to the TsaE family.</text>
</comment>
<evidence type="ECO:0000256" key="6">
    <source>
        <dbReference type="ARBA" id="ARBA00022723"/>
    </source>
</evidence>
<dbReference type="GO" id="GO:0016740">
    <property type="term" value="F:transferase activity"/>
    <property type="evidence" value="ECO:0007669"/>
    <property type="project" value="UniProtKB-KW"/>
</dbReference>
<keyword evidence="9" id="KW-0460">Magnesium</keyword>
<name>A0A399D503_9BACT</name>
<protein>
    <recommendedName>
        <fullName evidence="3">tRNA threonylcarbamoyladenosine biosynthesis protein TsaE</fullName>
    </recommendedName>
    <alternativeName>
        <fullName evidence="10">t(6)A37 threonylcarbamoyladenosine biosynthesis protein TsaE</fullName>
    </alternativeName>
</protein>
<dbReference type="SUPFAM" id="SSF52540">
    <property type="entry name" value="P-loop containing nucleoside triphosphate hydrolases"/>
    <property type="match status" value="1"/>
</dbReference>
<dbReference type="InterPro" id="IPR027417">
    <property type="entry name" value="P-loop_NTPase"/>
</dbReference>
<keyword evidence="5" id="KW-0819">tRNA processing</keyword>
<dbReference type="Proteomes" id="UP000266441">
    <property type="component" value="Unassembled WGS sequence"/>
</dbReference>
<evidence type="ECO:0000256" key="2">
    <source>
        <dbReference type="ARBA" id="ARBA00007599"/>
    </source>
</evidence>
<evidence type="ECO:0000313" key="11">
    <source>
        <dbReference type="EMBL" id="RIH65811.1"/>
    </source>
</evidence>
<dbReference type="AlphaFoldDB" id="A0A399D503"/>
<dbReference type="GO" id="GO:0046872">
    <property type="term" value="F:metal ion binding"/>
    <property type="evidence" value="ECO:0007669"/>
    <property type="project" value="UniProtKB-KW"/>
</dbReference>
<evidence type="ECO:0000256" key="5">
    <source>
        <dbReference type="ARBA" id="ARBA00022694"/>
    </source>
</evidence>
<accession>A0A399D503</accession>
<dbReference type="PANTHER" id="PTHR33540:SF2">
    <property type="entry name" value="TRNA THREONYLCARBAMOYLADENOSINE BIOSYNTHESIS PROTEIN TSAE"/>
    <property type="match status" value="1"/>
</dbReference>
<evidence type="ECO:0000313" key="12">
    <source>
        <dbReference type="Proteomes" id="UP000266441"/>
    </source>
</evidence>
<organism evidence="11 12">
    <name type="scientific">Mariniphaga sediminis</name>
    <dbReference type="NCBI Taxonomy" id="1628158"/>
    <lineage>
        <taxon>Bacteria</taxon>
        <taxon>Pseudomonadati</taxon>
        <taxon>Bacteroidota</taxon>
        <taxon>Bacteroidia</taxon>
        <taxon>Marinilabiliales</taxon>
        <taxon>Prolixibacteraceae</taxon>
        <taxon>Mariniphaga</taxon>
    </lineage>
</organism>
<comment type="caution">
    <text evidence="11">The sequence shown here is derived from an EMBL/GenBank/DDBJ whole genome shotgun (WGS) entry which is preliminary data.</text>
</comment>
<dbReference type="GO" id="GO:0005524">
    <property type="term" value="F:ATP binding"/>
    <property type="evidence" value="ECO:0007669"/>
    <property type="project" value="UniProtKB-KW"/>
</dbReference>
<dbReference type="InterPro" id="IPR003442">
    <property type="entry name" value="T6A_TsaE"/>
</dbReference>
<evidence type="ECO:0000256" key="9">
    <source>
        <dbReference type="ARBA" id="ARBA00022842"/>
    </source>
</evidence>
<keyword evidence="6" id="KW-0479">Metal-binding</keyword>
<keyword evidence="7" id="KW-0547">Nucleotide-binding</keyword>
<reference evidence="11 12" key="1">
    <citation type="journal article" date="2015" name="Int. J. Syst. Evol. Microbiol.">
        <title>Mariniphaga sediminis sp. nov., isolated from coastal sediment.</title>
        <authorList>
            <person name="Wang F.Q."/>
            <person name="Shen Q.Y."/>
            <person name="Chen G.J."/>
            <person name="Du Z.J."/>
        </authorList>
    </citation>
    <scope>NUCLEOTIDE SEQUENCE [LARGE SCALE GENOMIC DNA]</scope>
    <source>
        <strain evidence="11 12">SY21</strain>
    </source>
</reference>
<evidence type="ECO:0000256" key="3">
    <source>
        <dbReference type="ARBA" id="ARBA00019010"/>
    </source>
</evidence>
<dbReference type="NCBIfam" id="TIGR00150">
    <property type="entry name" value="T6A_YjeE"/>
    <property type="match status" value="1"/>
</dbReference>
<evidence type="ECO:0000256" key="1">
    <source>
        <dbReference type="ARBA" id="ARBA00004496"/>
    </source>
</evidence>
<dbReference type="Gene3D" id="3.40.50.300">
    <property type="entry name" value="P-loop containing nucleotide triphosphate hydrolases"/>
    <property type="match status" value="1"/>
</dbReference>
<gene>
    <name evidence="11" type="primary">tsaE</name>
    <name evidence="11" type="ORF">D1164_08285</name>
</gene>
<proteinExistence type="inferred from homology"/>
<keyword evidence="8" id="KW-0067">ATP-binding</keyword>
<dbReference type="GO" id="GO:0002949">
    <property type="term" value="P:tRNA threonylcarbamoyladenosine modification"/>
    <property type="evidence" value="ECO:0007669"/>
    <property type="project" value="InterPro"/>
</dbReference>
<dbReference type="RefSeq" id="WP_119349653.1">
    <property type="nucleotide sequence ID" value="NZ_QWET01000005.1"/>
</dbReference>
<evidence type="ECO:0000256" key="7">
    <source>
        <dbReference type="ARBA" id="ARBA00022741"/>
    </source>
</evidence>
<evidence type="ECO:0000256" key="8">
    <source>
        <dbReference type="ARBA" id="ARBA00022840"/>
    </source>
</evidence>
<keyword evidence="4" id="KW-0963">Cytoplasm</keyword>
<dbReference type="OrthoDB" id="9815896at2"/>
<sequence length="144" mass="16682">MTENNFSQKITTLKGLEKAAKQLIDWFPDQRVFAFYGKMGAGKTTFIQAVCRILGTPDNVTSPTFALINEYKTETGNSIFHFDFYRIKDMEEAFDLGYEDYFYSGQHCLIEWPEKIEPLLPPKYVEVKIEVGKDEERFLSAKLV</sequence>
<comment type="subcellular location">
    <subcellularLocation>
        <location evidence="1">Cytoplasm</location>
    </subcellularLocation>
</comment>
<dbReference type="EMBL" id="QWET01000005">
    <property type="protein sequence ID" value="RIH65811.1"/>
    <property type="molecule type" value="Genomic_DNA"/>
</dbReference>
<dbReference type="Pfam" id="PF02367">
    <property type="entry name" value="TsaE"/>
    <property type="match status" value="1"/>
</dbReference>
<dbReference type="GO" id="GO:0005737">
    <property type="term" value="C:cytoplasm"/>
    <property type="evidence" value="ECO:0007669"/>
    <property type="project" value="UniProtKB-SubCell"/>
</dbReference>
<keyword evidence="12" id="KW-1185">Reference proteome</keyword>
<evidence type="ECO:0000256" key="10">
    <source>
        <dbReference type="ARBA" id="ARBA00032441"/>
    </source>
</evidence>
<evidence type="ECO:0000256" key="4">
    <source>
        <dbReference type="ARBA" id="ARBA00022490"/>
    </source>
</evidence>
<keyword evidence="11" id="KW-0808">Transferase</keyword>